<sequence>MAESKYPDPELRILTERCRTYQGTAKVNISQITPHPSTSQHMNIKNVERLCEIFDKEGCRRLDIYNHVSAVVSRQHLHEALQAGRVDAADLMTDQPNRYPHIHFSAGSIQCLHGQHRLKAGEHYLPLIDQWWTVDLYSDDISPDLQTSLVDEYSNERVPSDGEIYLKVRQYRNEANSHFENRWLARLSDNKARRLRGLESHPSVRAAFDSLLVLPSLMIHGMQIGSLPQVLAIYCDEEIVHALDRLLQYWSALVGHDRAKMLKVDPLTMETLQLLAPGVSSKDRTTVKGLLHSGEVFSNFTESERRSIWKRMKRTEGIIPSLYTFFKDLWYLESCAQCIKRLITPSRSFPTIRTAMRAAFSSFDSTHAQLLIQTSEDGFRTYSHSQGDPAEIGYRQLWLYAMRHYPKLSKKSPKKGLTAKPNSERVEPMILYEMAVLAKRLGFQSPQIEQLIQESPDRQIAQDALSRARRPDRYQYNEEEIESLINKVTECFSKAVPLNHKLSVQFVDGRECKKESRCGYPQAEAQLQDCQFLFFDQIHGDSPQRERKATSILVRRSVYFTFFGKLPIPRENDDTVGRPPTPDLPTSPLFVPGNRSPQDEGEGFRSRGTGAEQHSSLERQCPKDARRERRQQKQAKKLRRRQQRQQRRHRSSHADRNPLPYSRNLSILSSGADTETARIISEDRGSGIEEALQSTVETESGLLGSRGTIVGNEQGIPVMEPAAADQLEHGHLAEEDHDFCQDEELEDSRAELGFEDERPQGGSEESIPGEYPEDASMEEHASEQGNEGIETTAQLSSAEEVEKTLGILEGRGASEIKSGLSRTVGRSAALREKARFRPYDSTQRHRRNPKLSIPPQEVLEHDINALLQTAAQEQTTRPTTQIDFLDAQNRRLLEMDEGRPSWLVASQVDLIQNHQHVLEEKSDSEYFELQPEISSSIDQNFERHGTMNARSEQETQSSESVPPDSLQQVAKHPAVTILFRARDKHGVWNHVVHQMVVDPSDPSPVERMASKNVRERQATFYDQNLRQVAPGQCFNAAIEDGTNTIFMTFGTDLVVSEETVDSVARILQADCDHDRLTKRRQ</sequence>
<gene>
    <name evidence="2" type="ORF">N7452_004220</name>
</gene>
<name>A0A9W9QV25_PENBR</name>
<feature type="region of interest" description="Disordered" evidence="1">
    <location>
        <begin position="753"/>
        <end position="787"/>
    </location>
</feature>
<feature type="compositionally biased region" description="Basic residues" evidence="1">
    <location>
        <begin position="628"/>
        <end position="651"/>
    </location>
</feature>
<comment type="caution">
    <text evidence="2">The sequence shown here is derived from an EMBL/GenBank/DDBJ whole genome shotgun (WGS) entry which is preliminary data.</text>
</comment>
<feature type="compositionally biased region" description="Polar residues" evidence="1">
    <location>
        <begin position="948"/>
        <end position="967"/>
    </location>
</feature>
<dbReference type="EMBL" id="JAPZBQ010000002">
    <property type="protein sequence ID" value="KAJ5346216.1"/>
    <property type="molecule type" value="Genomic_DNA"/>
</dbReference>
<evidence type="ECO:0000313" key="3">
    <source>
        <dbReference type="Proteomes" id="UP001147695"/>
    </source>
</evidence>
<feature type="compositionally biased region" description="Basic and acidic residues" evidence="1">
    <location>
        <begin position="615"/>
        <end position="627"/>
    </location>
</feature>
<accession>A0A9W9QV25</accession>
<reference evidence="2" key="1">
    <citation type="submission" date="2022-12" db="EMBL/GenBank/DDBJ databases">
        <authorList>
            <person name="Petersen C."/>
        </authorList>
    </citation>
    <scope>NUCLEOTIDE SEQUENCE</scope>
    <source>
        <strain evidence="2">IBT 35673</strain>
    </source>
</reference>
<evidence type="ECO:0000256" key="1">
    <source>
        <dbReference type="SAM" id="MobiDB-lite"/>
    </source>
</evidence>
<feature type="region of interest" description="Disordered" evidence="1">
    <location>
        <begin position="569"/>
        <end position="673"/>
    </location>
</feature>
<dbReference type="AlphaFoldDB" id="A0A9W9QV25"/>
<organism evidence="2 3">
    <name type="scientific">Penicillium brevicompactum</name>
    <dbReference type="NCBI Taxonomy" id="5074"/>
    <lineage>
        <taxon>Eukaryota</taxon>
        <taxon>Fungi</taxon>
        <taxon>Dikarya</taxon>
        <taxon>Ascomycota</taxon>
        <taxon>Pezizomycotina</taxon>
        <taxon>Eurotiomycetes</taxon>
        <taxon>Eurotiomycetidae</taxon>
        <taxon>Eurotiales</taxon>
        <taxon>Aspergillaceae</taxon>
        <taxon>Penicillium</taxon>
    </lineage>
</organism>
<protein>
    <submittedName>
        <fullName evidence="2">Uncharacterized protein</fullName>
    </submittedName>
</protein>
<feature type="region of interest" description="Disordered" evidence="1">
    <location>
        <begin position="946"/>
        <end position="967"/>
    </location>
</feature>
<evidence type="ECO:0000313" key="2">
    <source>
        <dbReference type="EMBL" id="KAJ5346216.1"/>
    </source>
</evidence>
<reference evidence="2" key="2">
    <citation type="journal article" date="2023" name="IMA Fungus">
        <title>Comparative genomic study of the Penicillium genus elucidates a diverse pangenome and 15 lateral gene transfer events.</title>
        <authorList>
            <person name="Petersen C."/>
            <person name="Sorensen T."/>
            <person name="Nielsen M.R."/>
            <person name="Sondergaard T.E."/>
            <person name="Sorensen J.L."/>
            <person name="Fitzpatrick D.A."/>
            <person name="Frisvad J.C."/>
            <person name="Nielsen K.L."/>
        </authorList>
    </citation>
    <scope>NUCLEOTIDE SEQUENCE</scope>
    <source>
        <strain evidence="2">IBT 35673</strain>
    </source>
</reference>
<dbReference type="InterPro" id="IPR022198">
    <property type="entry name" value="DUF3723"/>
</dbReference>
<dbReference type="Proteomes" id="UP001147695">
    <property type="component" value="Unassembled WGS sequence"/>
</dbReference>
<dbReference type="Pfam" id="PF12520">
    <property type="entry name" value="DUF3723"/>
    <property type="match status" value="1"/>
</dbReference>
<feature type="compositionally biased region" description="Polar residues" evidence="1">
    <location>
        <begin position="663"/>
        <end position="673"/>
    </location>
</feature>
<proteinExistence type="predicted"/>